<reference evidence="6 7" key="1">
    <citation type="submission" date="2019-07" db="EMBL/GenBank/DDBJ databases">
        <title>Genome sequencing for Formosa sp. PS13.</title>
        <authorList>
            <person name="Park S.-J."/>
        </authorList>
    </citation>
    <scope>NUCLEOTIDE SEQUENCE [LARGE SCALE GENOMIC DNA]</scope>
    <source>
        <strain evidence="6 7">PS13</strain>
    </source>
</reference>
<evidence type="ECO:0000256" key="4">
    <source>
        <dbReference type="SAM" id="Coils"/>
    </source>
</evidence>
<keyword evidence="3" id="KW-0238">DNA-binding</keyword>
<evidence type="ECO:0000259" key="5">
    <source>
        <dbReference type="Pfam" id="PF01420"/>
    </source>
</evidence>
<dbReference type="EMBL" id="CP041637">
    <property type="protein sequence ID" value="QDO95282.1"/>
    <property type="molecule type" value="Genomic_DNA"/>
</dbReference>
<dbReference type="PANTHER" id="PTHR30408:SF12">
    <property type="entry name" value="TYPE I RESTRICTION ENZYME MJAVIII SPECIFICITY SUBUNIT"/>
    <property type="match status" value="1"/>
</dbReference>
<dbReference type="KEGG" id="fop:FNB79_15315"/>
<dbReference type="SUPFAM" id="SSF116734">
    <property type="entry name" value="DNA methylase specificity domain"/>
    <property type="match status" value="2"/>
</dbReference>
<dbReference type="PANTHER" id="PTHR30408">
    <property type="entry name" value="TYPE-1 RESTRICTION ENZYME ECOKI SPECIFICITY PROTEIN"/>
    <property type="match status" value="1"/>
</dbReference>
<comment type="similarity">
    <text evidence="1">Belongs to the type-I restriction system S methylase family.</text>
</comment>
<sequence>MTENNTKRTDTSEKKNGFKKTKIGWVPEDWEVNNLQAVADVSMGQSPDSKSYNSIGEGVYLIQGNADIKDRRSNPRLWTSRPTKKCMVNDILMSVRAPVGTISKSYHNACIGRGMCSIQSTGINGEFLYQYLLSYEESWKSVEQGSTFTAVNGKDVRTLKIPIPSLPEQQKIASILSDWDEAIENTQSLIKKLKLRKKGLMQQLLTGKTRLAGFSEEWKEKELGHYIKSTLRPINKPEQEFLALGLRSHGKGIFHKPNFNPNSIAMETLYEVKENDLVVNITFAWEQAIAIANKEDEGGLVSHRFPTFTFKEGVSDAVFFRYYVLQPRFKYLLNVISPGGAGRNRVMSKKDFPRIMVKIPSYKEQKAISGILNLIDSEIEQNEDFLKQLKSQKKGLMQQLLTGKIRVKID</sequence>
<protein>
    <recommendedName>
        <fullName evidence="5">Type I restriction modification DNA specificity domain-containing protein</fullName>
    </recommendedName>
</protein>
<evidence type="ECO:0000256" key="2">
    <source>
        <dbReference type="ARBA" id="ARBA00022747"/>
    </source>
</evidence>
<dbReference type="InterPro" id="IPR044946">
    <property type="entry name" value="Restrct_endonuc_typeI_TRD_sf"/>
</dbReference>
<feature type="domain" description="Type I restriction modification DNA specificity" evidence="5">
    <location>
        <begin position="27"/>
        <end position="194"/>
    </location>
</feature>
<dbReference type="AlphaFoldDB" id="A0A516GUT6"/>
<evidence type="ECO:0000313" key="6">
    <source>
        <dbReference type="EMBL" id="QDO95282.1"/>
    </source>
</evidence>
<dbReference type="Gene3D" id="3.90.220.20">
    <property type="entry name" value="DNA methylase specificity domains"/>
    <property type="match status" value="2"/>
</dbReference>
<dbReference type="OrthoDB" id="667970at2"/>
<name>A0A516GUT6_9FLAO</name>
<keyword evidence="4" id="KW-0175">Coiled coil</keyword>
<accession>A0A516GUT6</accession>
<evidence type="ECO:0000256" key="3">
    <source>
        <dbReference type="ARBA" id="ARBA00023125"/>
    </source>
</evidence>
<dbReference type="InterPro" id="IPR052021">
    <property type="entry name" value="Type-I_RS_S_subunit"/>
</dbReference>
<dbReference type="REBASE" id="353721">
    <property type="entry name" value="S.FspPS13ORF15325P"/>
</dbReference>
<gene>
    <name evidence="6" type="ORF">FNB79_15315</name>
</gene>
<dbReference type="Pfam" id="PF01420">
    <property type="entry name" value="Methylase_S"/>
    <property type="match status" value="1"/>
</dbReference>
<evidence type="ECO:0000256" key="1">
    <source>
        <dbReference type="ARBA" id="ARBA00010923"/>
    </source>
</evidence>
<organism evidence="6 7">
    <name type="scientific">Formosa sediminum</name>
    <dbReference type="NCBI Taxonomy" id="2594004"/>
    <lineage>
        <taxon>Bacteria</taxon>
        <taxon>Pseudomonadati</taxon>
        <taxon>Bacteroidota</taxon>
        <taxon>Flavobacteriia</taxon>
        <taxon>Flavobacteriales</taxon>
        <taxon>Flavobacteriaceae</taxon>
        <taxon>Formosa</taxon>
    </lineage>
</organism>
<dbReference type="InterPro" id="IPR000055">
    <property type="entry name" value="Restrct_endonuc_typeI_TRD"/>
</dbReference>
<proteinExistence type="inferred from homology"/>
<keyword evidence="7" id="KW-1185">Reference proteome</keyword>
<dbReference type="GO" id="GO:0003677">
    <property type="term" value="F:DNA binding"/>
    <property type="evidence" value="ECO:0007669"/>
    <property type="project" value="UniProtKB-KW"/>
</dbReference>
<dbReference type="RefSeq" id="WP_143382190.1">
    <property type="nucleotide sequence ID" value="NZ_CP041637.1"/>
</dbReference>
<feature type="coiled-coil region" evidence="4">
    <location>
        <begin position="176"/>
        <end position="203"/>
    </location>
</feature>
<dbReference type="GO" id="GO:0009307">
    <property type="term" value="P:DNA restriction-modification system"/>
    <property type="evidence" value="ECO:0007669"/>
    <property type="project" value="UniProtKB-KW"/>
</dbReference>
<evidence type="ECO:0000313" key="7">
    <source>
        <dbReference type="Proteomes" id="UP000319209"/>
    </source>
</evidence>
<keyword evidence="2" id="KW-0680">Restriction system</keyword>
<dbReference type="Proteomes" id="UP000319209">
    <property type="component" value="Chromosome"/>
</dbReference>